<dbReference type="InterPro" id="IPR009057">
    <property type="entry name" value="Homeodomain-like_sf"/>
</dbReference>
<keyword evidence="1" id="KW-0805">Transcription regulation</keyword>
<dbReference type="InterPro" id="IPR018060">
    <property type="entry name" value="HTH_AraC"/>
</dbReference>
<accession>A0ABZ0W2Q0</accession>
<dbReference type="EMBL" id="CP139960">
    <property type="protein sequence ID" value="WQD36994.1"/>
    <property type="molecule type" value="Genomic_DNA"/>
</dbReference>
<dbReference type="RefSeq" id="WP_114791908.1">
    <property type="nucleotide sequence ID" value="NZ_CP139960.1"/>
</dbReference>
<dbReference type="Proteomes" id="UP001325680">
    <property type="component" value="Chromosome"/>
</dbReference>
<evidence type="ECO:0000256" key="3">
    <source>
        <dbReference type="ARBA" id="ARBA00023163"/>
    </source>
</evidence>
<dbReference type="PANTHER" id="PTHR47893:SF1">
    <property type="entry name" value="REGULATORY PROTEIN PCHR"/>
    <property type="match status" value="1"/>
</dbReference>
<keyword evidence="2" id="KW-0238">DNA-binding</keyword>
<dbReference type="Pfam" id="PF12833">
    <property type="entry name" value="HTH_18"/>
    <property type="match status" value="1"/>
</dbReference>
<name>A0ABZ0W2Q0_9BACT</name>
<evidence type="ECO:0000313" key="5">
    <source>
        <dbReference type="EMBL" id="WQD36994.1"/>
    </source>
</evidence>
<evidence type="ECO:0000256" key="1">
    <source>
        <dbReference type="ARBA" id="ARBA00023015"/>
    </source>
</evidence>
<protein>
    <submittedName>
        <fullName evidence="5">AraC family transcriptional regulator</fullName>
    </submittedName>
</protein>
<dbReference type="PROSITE" id="PS01124">
    <property type="entry name" value="HTH_ARAC_FAMILY_2"/>
    <property type="match status" value="1"/>
</dbReference>
<evidence type="ECO:0000259" key="4">
    <source>
        <dbReference type="PROSITE" id="PS01124"/>
    </source>
</evidence>
<evidence type="ECO:0000256" key="2">
    <source>
        <dbReference type="ARBA" id="ARBA00023125"/>
    </source>
</evidence>
<keyword evidence="3" id="KW-0804">Transcription</keyword>
<dbReference type="SUPFAM" id="SSF46689">
    <property type="entry name" value="Homeodomain-like"/>
    <property type="match status" value="2"/>
</dbReference>
<dbReference type="InterPro" id="IPR020449">
    <property type="entry name" value="Tscrpt_reg_AraC-type_HTH"/>
</dbReference>
<dbReference type="Gene3D" id="1.10.10.60">
    <property type="entry name" value="Homeodomain-like"/>
    <property type="match status" value="2"/>
</dbReference>
<proteinExistence type="predicted"/>
<reference evidence="5 6" key="1">
    <citation type="submission" date="2023-12" db="EMBL/GenBank/DDBJ databases">
        <title>Genome sequencing and assembly of bacterial species from a model synthetic community.</title>
        <authorList>
            <person name="Hogle S.L."/>
        </authorList>
    </citation>
    <scope>NUCLEOTIDE SEQUENCE [LARGE SCALE GENOMIC DNA]</scope>
    <source>
        <strain evidence="5 6">HAMBI_3031</strain>
    </source>
</reference>
<dbReference type="InterPro" id="IPR053142">
    <property type="entry name" value="PchR_regulatory_protein"/>
</dbReference>
<gene>
    <name evidence="5" type="ORF">U0035_15075</name>
</gene>
<dbReference type="SMART" id="SM00342">
    <property type="entry name" value="HTH_ARAC"/>
    <property type="match status" value="1"/>
</dbReference>
<evidence type="ECO:0000313" key="6">
    <source>
        <dbReference type="Proteomes" id="UP001325680"/>
    </source>
</evidence>
<organism evidence="5 6">
    <name type="scientific">Niabella yanshanensis</name>
    <dbReference type="NCBI Taxonomy" id="577386"/>
    <lineage>
        <taxon>Bacteria</taxon>
        <taxon>Pseudomonadati</taxon>
        <taxon>Bacteroidota</taxon>
        <taxon>Chitinophagia</taxon>
        <taxon>Chitinophagales</taxon>
        <taxon>Chitinophagaceae</taxon>
        <taxon>Niabella</taxon>
    </lineage>
</organism>
<dbReference type="PRINTS" id="PR00032">
    <property type="entry name" value="HTHARAC"/>
</dbReference>
<feature type="domain" description="HTH araC/xylS-type" evidence="4">
    <location>
        <begin position="234"/>
        <end position="332"/>
    </location>
</feature>
<sequence>MASVQPMLNDEVLKEAVIPYSDLFRMEEHEVVESHNSDLFDAVNCDFYEFLTKDIHFIRVLGNSAQTQSFSFKSYKPYVSLVFCFKSRGVFNNRLTGKTFADVQHNQSSLIFINTQVVDNSWTREADSELYIINIEVDYFKRFLSSDNPMHETFFSSLNENNPVLLNERSIEVTSRMKSLLYDMFLFEHKSYYKTLYLKSKFIELLMLQFQEYEALYKTMPEIYTSDSNLEKMYDVKDIIDADISRSCTLLDLAQQVGTNECYLKKHFKQVFGTTVFGYVHTQRMNRSKELLINEDMKIAEVAKLSGYKHASHFTTAFKKYFGYLPHQIKLLLVTLLHESELMFGLESLSVLPL</sequence>
<keyword evidence="6" id="KW-1185">Reference proteome</keyword>
<dbReference type="PANTHER" id="PTHR47893">
    <property type="entry name" value="REGULATORY PROTEIN PCHR"/>
    <property type="match status" value="1"/>
</dbReference>